<dbReference type="AlphaFoldDB" id="L7LT40"/>
<reference evidence="2" key="1">
    <citation type="submission" date="2012-11" db="EMBL/GenBank/DDBJ databases">
        <authorList>
            <person name="Lucero-Rivera Y.E."/>
            <person name="Tovar-Ramirez D."/>
        </authorList>
    </citation>
    <scope>NUCLEOTIDE SEQUENCE</scope>
    <source>
        <tissue evidence="2">Salivary gland</tissue>
    </source>
</reference>
<organism evidence="2">
    <name type="scientific">Rhipicephalus pulchellus</name>
    <name type="common">Yellow backed tick</name>
    <name type="synonym">Dermacentor pulchellus</name>
    <dbReference type="NCBI Taxonomy" id="72859"/>
    <lineage>
        <taxon>Eukaryota</taxon>
        <taxon>Metazoa</taxon>
        <taxon>Ecdysozoa</taxon>
        <taxon>Arthropoda</taxon>
        <taxon>Chelicerata</taxon>
        <taxon>Arachnida</taxon>
        <taxon>Acari</taxon>
        <taxon>Parasitiformes</taxon>
        <taxon>Ixodida</taxon>
        <taxon>Ixodoidea</taxon>
        <taxon>Ixodidae</taxon>
        <taxon>Rhipicephalinae</taxon>
        <taxon>Rhipicephalus</taxon>
        <taxon>Rhipicephalus</taxon>
    </lineage>
</organism>
<reference evidence="2" key="2">
    <citation type="journal article" date="2015" name="J. Proteomics">
        <title>Sexual differences in the sialomes of the zebra tick, Rhipicephalus pulchellus.</title>
        <authorList>
            <person name="Tan A.W."/>
            <person name="Francischetti I.M."/>
            <person name="Slovak M."/>
            <person name="Kini R.M."/>
            <person name="Ribeiro J.M."/>
        </authorList>
    </citation>
    <scope>NUCLEOTIDE SEQUENCE</scope>
    <source>
        <tissue evidence="2">Salivary gland</tissue>
    </source>
</reference>
<sequence>MQENRICTAYVCILFMTPLLSYSQDFETITPDMTKFLNTSEPIWLYMTTTTMRGYDCNVYVIDKIEGENVEFRRFLGYRKLIISEWMQFLDGYLNYSTTSEPEDKPYDVMDVKYRDGGPLDKETLLYQGKDDDCGIVAVEYPGNGNMETTYELRVKNSSIEAANITDCYEEYLKIAETLTPKISYIPSCQDILIGMNNIIDAGGTDSGAVGFSYIAPTEPVFFDPMGFVMSPLRLEALSLPSWPWLT</sequence>
<accession>L7LT40</accession>
<feature type="signal peptide" evidence="1">
    <location>
        <begin position="1"/>
        <end position="23"/>
    </location>
</feature>
<evidence type="ECO:0000256" key="1">
    <source>
        <dbReference type="SAM" id="SignalP"/>
    </source>
</evidence>
<feature type="chain" id="PRO_5003980903" evidence="1">
    <location>
        <begin position="24"/>
        <end position="247"/>
    </location>
</feature>
<dbReference type="EMBL" id="GACK01011045">
    <property type="protein sequence ID" value="JAA53989.1"/>
    <property type="molecule type" value="mRNA"/>
</dbReference>
<protein>
    <submittedName>
        <fullName evidence="2">Putative group i salivary lipocalin</fullName>
    </submittedName>
</protein>
<keyword evidence="1" id="KW-0732">Signal</keyword>
<proteinExistence type="evidence at transcript level"/>
<name>L7LT40_RHIPC</name>
<evidence type="ECO:0000313" key="2">
    <source>
        <dbReference type="EMBL" id="JAA53989.1"/>
    </source>
</evidence>